<evidence type="ECO:0000313" key="4">
    <source>
        <dbReference type="Proteomes" id="UP000022141"/>
    </source>
</evidence>
<feature type="chain" id="PRO_5001462276" description="PBP domain-containing protein" evidence="2">
    <location>
        <begin position="34"/>
        <end position="211"/>
    </location>
</feature>
<reference evidence="3" key="1">
    <citation type="submission" date="2014-02" db="EMBL/GenBank/DDBJ databases">
        <title>Expanding our view of genomic diversity in Candidatus Accumulibacter clades.</title>
        <authorList>
            <person name="Skennerton C.T."/>
            <person name="Barr J.J."/>
            <person name="Slater F.R."/>
            <person name="Bond P.L."/>
            <person name="Tyson G.W."/>
        </authorList>
    </citation>
    <scope>NUCLEOTIDE SEQUENCE [LARGE SCALE GENOMIC DNA]</scope>
</reference>
<evidence type="ECO:0000313" key="3">
    <source>
        <dbReference type="EMBL" id="EXI86329.1"/>
    </source>
</evidence>
<accession>A0A011R5A7</accession>
<dbReference type="Proteomes" id="UP000022141">
    <property type="component" value="Unassembled WGS sequence"/>
</dbReference>
<comment type="caution">
    <text evidence="3">The sequence shown here is derived from an EMBL/GenBank/DDBJ whole genome shotgun (WGS) entry which is preliminary data.</text>
</comment>
<dbReference type="Gene3D" id="3.40.190.10">
    <property type="entry name" value="Periplasmic binding protein-like II"/>
    <property type="match status" value="1"/>
</dbReference>
<protein>
    <recommendedName>
        <fullName evidence="5">PBP domain-containing protein</fullName>
    </recommendedName>
</protein>
<organism evidence="3 4">
    <name type="scientific">Accumulibacter regalis</name>
    <dbReference type="NCBI Taxonomy" id="522306"/>
    <lineage>
        <taxon>Bacteria</taxon>
        <taxon>Pseudomonadati</taxon>
        <taxon>Pseudomonadota</taxon>
        <taxon>Betaproteobacteria</taxon>
        <taxon>Candidatus Accumulibacter</taxon>
    </lineage>
</organism>
<feature type="signal peptide" evidence="2">
    <location>
        <begin position="1"/>
        <end position="33"/>
    </location>
</feature>
<evidence type="ECO:0000256" key="1">
    <source>
        <dbReference type="SAM" id="MobiDB-lite"/>
    </source>
</evidence>
<keyword evidence="4" id="KW-1185">Reference proteome</keyword>
<evidence type="ECO:0000256" key="2">
    <source>
        <dbReference type="SAM" id="SignalP"/>
    </source>
</evidence>
<dbReference type="eggNOG" id="COG0226">
    <property type="taxonomic scope" value="Bacteria"/>
</dbReference>
<dbReference type="PATRIC" id="fig|1454004.3.peg.3205"/>
<keyword evidence="2" id="KW-0732">Signal</keyword>
<feature type="region of interest" description="Disordered" evidence="1">
    <location>
        <begin position="169"/>
        <end position="189"/>
    </location>
</feature>
<sequence length="211" mass="22434">MNKPAAGNFGTSLAQAFALCMLALALLTGTAHAAPGQPEMVAIGFPATSEATISLTTLRAIFGMVQRKWPDGTPVKVFVLADGTVDHRQFSKGVLRVFPHQLRHAWERGVLSGNSAYPEQLASAQEMLRRVASTPGAIGYLRASEVDETVRVIRVEIVPAFTIPTQSARASAPASRQAKPVRAERATADPAQIRCAQPGEKVLAPAGLLTR</sequence>
<feature type="compositionally biased region" description="Low complexity" evidence="1">
    <location>
        <begin position="169"/>
        <end position="178"/>
    </location>
</feature>
<dbReference type="AlphaFoldDB" id="A0A011R5A7"/>
<proteinExistence type="predicted"/>
<evidence type="ECO:0008006" key="5">
    <source>
        <dbReference type="Google" id="ProtNLM"/>
    </source>
</evidence>
<dbReference type="SUPFAM" id="SSF53850">
    <property type="entry name" value="Periplasmic binding protein-like II"/>
    <property type="match status" value="1"/>
</dbReference>
<dbReference type="STRING" id="1454004.AW11_03108"/>
<dbReference type="EMBL" id="JEMY01000044">
    <property type="protein sequence ID" value="EXI86329.1"/>
    <property type="molecule type" value="Genomic_DNA"/>
</dbReference>
<gene>
    <name evidence="3" type="ORF">AW11_03108</name>
</gene>
<name>A0A011R5A7_ACCRE</name>